<sequence length="110" mass="12269">MPVDSRKLSDYRSSYFLRFHPYERVGASAREKAMATQYTPDDNSLVSDEQSFVPSRQTIVSGSIPLNIIARNLDGAVNVIHSVDMSRQNLSMVVDLASVIHRKPSFTPSP</sequence>
<dbReference type="EMBL" id="KN833752">
    <property type="protein sequence ID" value="KIK21407.1"/>
    <property type="molecule type" value="Genomic_DNA"/>
</dbReference>
<evidence type="ECO:0000313" key="2">
    <source>
        <dbReference type="Proteomes" id="UP000054018"/>
    </source>
</evidence>
<organism evidence="1 2">
    <name type="scientific">Pisolithus microcarpus 441</name>
    <dbReference type="NCBI Taxonomy" id="765257"/>
    <lineage>
        <taxon>Eukaryota</taxon>
        <taxon>Fungi</taxon>
        <taxon>Dikarya</taxon>
        <taxon>Basidiomycota</taxon>
        <taxon>Agaricomycotina</taxon>
        <taxon>Agaricomycetes</taxon>
        <taxon>Agaricomycetidae</taxon>
        <taxon>Boletales</taxon>
        <taxon>Sclerodermatineae</taxon>
        <taxon>Pisolithaceae</taxon>
        <taxon>Pisolithus</taxon>
    </lineage>
</organism>
<reference evidence="1 2" key="1">
    <citation type="submission" date="2014-04" db="EMBL/GenBank/DDBJ databases">
        <authorList>
            <consortium name="DOE Joint Genome Institute"/>
            <person name="Kuo A."/>
            <person name="Kohler A."/>
            <person name="Costa M.D."/>
            <person name="Nagy L.G."/>
            <person name="Floudas D."/>
            <person name="Copeland A."/>
            <person name="Barry K.W."/>
            <person name="Cichocki N."/>
            <person name="Veneault-Fourrey C."/>
            <person name="LaButti K."/>
            <person name="Lindquist E.A."/>
            <person name="Lipzen A."/>
            <person name="Lundell T."/>
            <person name="Morin E."/>
            <person name="Murat C."/>
            <person name="Sun H."/>
            <person name="Tunlid A."/>
            <person name="Henrissat B."/>
            <person name="Grigoriev I.V."/>
            <person name="Hibbett D.S."/>
            <person name="Martin F."/>
            <person name="Nordberg H.P."/>
            <person name="Cantor M.N."/>
            <person name="Hua S.X."/>
        </authorList>
    </citation>
    <scope>NUCLEOTIDE SEQUENCE [LARGE SCALE GENOMIC DNA]</scope>
    <source>
        <strain evidence="1 2">441</strain>
    </source>
</reference>
<keyword evidence="2" id="KW-1185">Reference proteome</keyword>
<evidence type="ECO:0000313" key="1">
    <source>
        <dbReference type="EMBL" id="KIK21407.1"/>
    </source>
</evidence>
<gene>
    <name evidence="1" type="ORF">PISMIDRAFT_681357</name>
</gene>
<protein>
    <submittedName>
        <fullName evidence="1">Uncharacterized protein</fullName>
    </submittedName>
</protein>
<dbReference type="HOGENOM" id="CLU_171263_0_0_1"/>
<dbReference type="OrthoDB" id="2637024at2759"/>
<proteinExistence type="predicted"/>
<reference evidence="2" key="2">
    <citation type="submission" date="2015-01" db="EMBL/GenBank/DDBJ databases">
        <title>Evolutionary Origins and Diversification of the Mycorrhizal Mutualists.</title>
        <authorList>
            <consortium name="DOE Joint Genome Institute"/>
            <consortium name="Mycorrhizal Genomics Consortium"/>
            <person name="Kohler A."/>
            <person name="Kuo A."/>
            <person name="Nagy L.G."/>
            <person name="Floudas D."/>
            <person name="Copeland A."/>
            <person name="Barry K.W."/>
            <person name="Cichocki N."/>
            <person name="Veneault-Fourrey C."/>
            <person name="LaButti K."/>
            <person name="Lindquist E.A."/>
            <person name="Lipzen A."/>
            <person name="Lundell T."/>
            <person name="Morin E."/>
            <person name="Murat C."/>
            <person name="Riley R."/>
            <person name="Ohm R."/>
            <person name="Sun H."/>
            <person name="Tunlid A."/>
            <person name="Henrissat B."/>
            <person name="Grigoriev I.V."/>
            <person name="Hibbett D.S."/>
            <person name="Martin F."/>
        </authorList>
    </citation>
    <scope>NUCLEOTIDE SEQUENCE [LARGE SCALE GENOMIC DNA]</scope>
    <source>
        <strain evidence="2">441</strain>
    </source>
</reference>
<dbReference type="AlphaFoldDB" id="A0A0C9ZG32"/>
<name>A0A0C9ZG32_9AGAM</name>
<accession>A0A0C9ZG32</accession>
<dbReference type="Proteomes" id="UP000054018">
    <property type="component" value="Unassembled WGS sequence"/>
</dbReference>